<evidence type="ECO:0000313" key="1">
    <source>
        <dbReference type="EMBL" id="NSL87238.1"/>
    </source>
</evidence>
<gene>
    <name evidence="1" type="ORF">ECE50_010385</name>
</gene>
<evidence type="ECO:0000313" key="2">
    <source>
        <dbReference type="Proteomes" id="UP000281028"/>
    </source>
</evidence>
<dbReference type="OrthoDB" id="9765926at2"/>
<dbReference type="EMBL" id="RIAR02000001">
    <property type="protein sequence ID" value="NSL87238.1"/>
    <property type="molecule type" value="Genomic_DNA"/>
</dbReference>
<sequence length="621" mass="67783">MKKILLWLMAAFACYSTNAQCPNGDAEMNSFTNWQGYTGVRPMMSSVFDPTGYAPGIVPGRHTIVTTGNDPIVGAALPMVTEGNYAIRLGNTGTMREAEVLSYTFTVPAGFSFRYAMVLQDPQNHVTGNKPFFSYWVSRSSAIATSLTPGNYIDGRVFMSDATSSFFHAMSYNGEALAYKEWQTECVPALSSMVGQTVTIYFATGDCSENSHFGYAYIDGLCKPSPPVPQLTGPALTCSNLDPLFFDGSGSQNESEHYWIVTECDASGNPIGNPTAVLPTAAPAGQLNVRSLIPFANGLHYYKVTLGIKNCSSGWVYTSRIFQANIPDLRAGNKIVCCGAGTVLTAGIGKTSLFSYPAGSFKWYNEAGTFIGNGTMVDRGFAGFPNWVNEILVSSNRSTKYRVVFDNGCRNEQWAYVTVITGKPAGGFSCVGYNNCTGSGNIKFEPEVILCGNANEIQEYDKHLQLAREAYTFSWSNGVTSNINNVTGNTTYTLTVNNGCTSSTYTITPGKFRGAFPGLSYPPGMTLTQPLVVYNTGMPAGNAPAYNAHTYELRVWDRWGNEVYEKYITTCTGFYNGEIKWDGRDKQGNYVNLNSVYHYEVILRNCDGSRTYTGMQVTFVN</sequence>
<protein>
    <submittedName>
        <fullName evidence="1">Uncharacterized protein</fullName>
    </submittedName>
</protein>
<organism evidence="1 2">
    <name type="scientific">Chitinophaga solisilvae</name>
    <dbReference type="NCBI Taxonomy" id="1233460"/>
    <lineage>
        <taxon>Bacteria</taxon>
        <taxon>Pseudomonadati</taxon>
        <taxon>Bacteroidota</taxon>
        <taxon>Chitinophagia</taxon>
        <taxon>Chitinophagales</taxon>
        <taxon>Chitinophagaceae</taxon>
        <taxon>Chitinophaga</taxon>
    </lineage>
</organism>
<accession>A0A3S1B452</accession>
<dbReference type="AlphaFoldDB" id="A0A3S1B452"/>
<comment type="caution">
    <text evidence="1">The sequence shown here is derived from an EMBL/GenBank/DDBJ whole genome shotgun (WGS) entry which is preliminary data.</text>
</comment>
<reference evidence="1" key="1">
    <citation type="submission" date="2020-05" db="EMBL/GenBank/DDBJ databases">
        <title>Chitinophaga laudate sp. nov., isolated from a tropical peat swamp.</title>
        <authorList>
            <person name="Goh C.B.S."/>
            <person name="Lee M.S."/>
            <person name="Parimannan S."/>
            <person name="Pasbakhsh P."/>
            <person name="Yule C.M."/>
            <person name="Rajandas H."/>
            <person name="Loke S."/>
            <person name="Croft L."/>
            <person name="Tan J.B.L."/>
        </authorList>
    </citation>
    <scope>NUCLEOTIDE SEQUENCE</scope>
    <source>
        <strain evidence="1">Mgbs1</strain>
    </source>
</reference>
<keyword evidence="2" id="KW-1185">Reference proteome</keyword>
<dbReference type="Proteomes" id="UP000281028">
    <property type="component" value="Unassembled WGS sequence"/>
</dbReference>
<name>A0A3S1B452_9BACT</name>
<proteinExistence type="predicted"/>